<dbReference type="EMBL" id="VENJ01000003">
    <property type="protein sequence ID" value="MTJ03513.1"/>
    <property type="molecule type" value="Genomic_DNA"/>
</dbReference>
<dbReference type="PROSITE" id="PS51257">
    <property type="entry name" value="PROKAR_LIPOPROTEIN"/>
    <property type="match status" value="1"/>
</dbReference>
<feature type="signal peptide" evidence="1">
    <location>
        <begin position="1"/>
        <end position="20"/>
    </location>
</feature>
<gene>
    <name evidence="2" type="ORF">FH759_02290</name>
</gene>
<proteinExistence type="predicted"/>
<sequence length="216" mass="23193">MAYFRTIIAICAGLSLSACASIDTATRNAPLDAAGLEAGAVAQPEVSVATYNIKVSRGLRVSEANSYYPMGDIVWRGDPIGDRHAQVAGIFDTAMTVAAERAEGTMPAQVDIEVLRFHALTEKTRYTIGGVHSIKFKMTLRDPETGATLMEPRIVTADLKAYGGSRALAAEQQGLTQKVRITRHLENVIRQELAMPGSTTDKVTKLVDGLETGTQI</sequence>
<keyword evidence="1" id="KW-0732">Signal</keyword>
<accession>A0A7C9L655</accession>
<comment type="caution">
    <text evidence="2">The sequence shown here is derived from an EMBL/GenBank/DDBJ whole genome shotgun (WGS) entry which is preliminary data.</text>
</comment>
<evidence type="ECO:0008006" key="4">
    <source>
        <dbReference type="Google" id="ProtNLM"/>
    </source>
</evidence>
<dbReference type="Pfam" id="PF20569">
    <property type="entry name" value="DUF6778"/>
    <property type="match status" value="1"/>
</dbReference>
<reference evidence="2 3" key="1">
    <citation type="submission" date="2019-06" db="EMBL/GenBank/DDBJ databases">
        <title>Enrichment of Autotrophic Halophilic Microorganisms from Red Sea Brine Pool Using Microbial Electrosynthesis System.</title>
        <authorList>
            <person name="Alqahtani M.F."/>
            <person name="Bajracharya S."/>
            <person name="Katuri K.P."/>
            <person name="Ali M."/>
            <person name="Saikaly P.E."/>
        </authorList>
    </citation>
    <scope>NUCLEOTIDE SEQUENCE [LARGE SCALE GENOMIC DNA]</scope>
    <source>
        <strain evidence="2">MES6</strain>
    </source>
</reference>
<evidence type="ECO:0000313" key="3">
    <source>
        <dbReference type="Proteomes" id="UP000483078"/>
    </source>
</evidence>
<dbReference type="AlphaFoldDB" id="A0A7C9L655"/>
<evidence type="ECO:0000313" key="2">
    <source>
        <dbReference type="EMBL" id="MTJ03513.1"/>
    </source>
</evidence>
<dbReference type="InterPro" id="IPR046705">
    <property type="entry name" value="DUF6778"/>
</dbReference>
<name>A0A7C9L655_9RHOB</name>
<dbReference type="Proteomes" id="UP000483078">
    <property type="component" value="Unassembled WGS sequence"/>
</dbReference>
<dbReference type="RefSeq" id="WP_273248026.1">
    <property type="nucleotide sequence ID" value="NZ_VENJ01000003.1"/>
</dbReference>
<protein>
    <recommendedName>
        <fullName evidence="4">Lipoprotein</fullName>
    </recommendedName>
</protein>
<feature type="chain" id="PRO_5028859706" description="Lipoprotein" evidence="1">
    <location>
        <begin position="21"/>
        <end position="216"/>
    </location>
</feature>
<organism evidence="2 3">
    <name type="scientific">Sediminimonas qiaohouensis</name>
    <dbReference type="NCBI Taxonomy" id="552061"/>
    <lineage>
        <taxon>Bacteria</taxon>
        <taxon>Pseudomonadati</taxon>
        <taxon>Pseudomonadota</taxon>
        <taxon>Alphaproteobacteria</taxon>
        <taxon>Rhodobacterales</taxon>
        <taxon>Roseobacteraceae</taxon>
        <taxon>Sediminimonas</taxon>
    </lineage>
</organism>
<evidence type="ECO:0000256" key="1">
    <source>
        <dbReference type="SAM" id="SignalP"/>
    </source>
</evidence>